<feature type="region of interest" description="Disordered" evidence="1">
    <location>
        <begin position="1"/>
        <end position="42"/>
    </location>
</feature>
<dbReference type="VEuPathDB" id="CryptoDB:Vbra_9252"/>
<gene>
    <name evidence="2" type="ORF">Vbra_9252</name>
</gene>
<dbReference type="EMBL" id="CDMY01000450">
    <property type="protein sequence ID" value="CEM13964.1"/>
    <property type="molecule type" value="Genomic_DNA"/>
</dbReference>
<dbReference type="Proteomes" id="UP000041254">
    <property type="component" value="Unassembled WGS sequence"/>
</dbReference>
<dbReference type="PhylomeDB" id="A0A0G4FJN2"/>
<accession>A0A0G4FJN2</accession>
<organism evidence="2 3">
    <name type="scientific">Vitrella brassicaformis (strain CCMP3155)</name>
    <dbReference type="NCBI Taxonomy" id="1169540"/>
    <lineage>
        <taxon>Eukaryota</taxon>
        <taxon>Sar</taxon>
        <taxon>Alveolata</taxon>
        <taxon>Colpodellida</taxon>
        <taxon>Vitrellaceae</taxon>
        <taxon>Vitrella</taxon>
    </lineage>
</organism>
<dbReference type="AlphaFoldDB" id="A0A0G4FJN2"/>
<reference evidence="2 3" key="1">
    <citation type="submission" date="2014-11" db="EMBL/GenBank/DDBJ databases">
        <authorList>
            <person name="Zhu J."/>
            <person name="Qi W."/>
            <person name="Song R."/>
        </authorList>
    </citation>
    <scope>NUCLEOTIDE SEQUENCE [LARGE SCALE GENOMIC DNA]</scope>
</reference>
<protein>
    <submittedName>
        <fullName evidence="2">Uncharacterized protein</fullName>
    </submittedName>
</protein>
<evidence type="ECO:0000313" key="2">
    <source>
        <dbReference type="EMBL" id="CEM13964.1"/>
    </source>
</evidence>
<dbReference type="Gene3D" id="1.25.40.20">
    <property type="entry name" value="Ankyrin repeat-containing domain"/>
    <property type="match status" value="1"/>
</dbReference>
<proteinExistence type="predicted"/>
<sequence>MTTQHNSDEDPDDLIIMSASSSAGQQPQQPHPQPQQQQQEMKIQKVKIRVPGGTSNATKRFIEGIMRRTITPDDIRRLVRDGADPAVCIDFITTWGDDEEEFRLRVCLLSVAIDDWSTPTALEAELCPGARLVLPLWPSREVQAAVLSALIQEGVGLSGPPTPPPRRSRAIAPITVAVRADNLTAVKTLVANGAPSLGRQLASLPCEVRTSEQYEAALMAIYTYLVELDPSLATEPTNGDWNVIHSAACVGPIYSDKFIRSYLQLMKDNGASLTQQPAMFQPLYRAAFSSSYHVIEWLCQHLSPTQINTTARRGVHQRALEMAAMRVTDLRSQDDDGEEENPFVPRDETVSGMQRAIRTLLTSAAAIDMVQTAQQLRPNVNQAARDAHGVVLAEYLTVLNDELPQAVMDGVNGALSPQRDAANMLTRLLPLARPAPPTTSTDTSTAAAAHAPAAPSPFALTDATAQVAWEIGAFLHEPEAVDTITLGQAVVAHRIKRAMQHFVKCAATKTAGNEEVIGGMANVGSQVVRVPLQCFAVTEGPTVRRVGLREVVHRARLDEAARYGLTGVVKGFNTHLGNDDCQFGWGQLGWVNDIGLFQPLGIN</sequence>
<dbReference type="InParanoid" id="A0A0G4FJN2"/>
<evidence type="ECO:0000313" key="3">
    <source>
        <dbReference type="Proteomes" id="UP000041254"/>
    </source>
</evidence>
<evidence type="ECO:0000256" key="1">
    <source>
        <dbReference type="SAM" id="MobiDB-lite"/>
    </source>
</evidence>
<keyword evidence="3" id="KW-1185">Reference proteome</keyword>
<name>A0A0G4FJN2_VITBC</name>
<dbReference type="InterPro" id="IPR036770">
    <property type="entry name" value="Ankyrin_rpt-contain_sf"/>
</dbReference>